<dbReference type="Proteomes" id="UP000823775">
    <property type="component" value="Unassembled WGS sequence"/>
</dbReference>
<comment type="caution">
    <text evidence="2">The sequence shown here is derived from an EMBL/GenBank/DDBJ whole genome shotgun (WGS) entry which is preliminary data.</text>
</comment>
<reference evidence="2 3" key="1">
    <citation type="journal article" date="2021" name="BMC Genomics">
        <title>Datura genome reveals duplications of psychoactive alkaloid biosynthetic genes and high mutation rate following tissue culture.</title>
        <authorList>
            <person name="Rajewski A."/>
            <person name="Carter-House D."/>
            <person name="Stajich J."/>
            <person name="Litt A."/>
        </authorList>
    </citation>
    <scope>NUCLEOTIDE SEQUENCE [LARGE SCALE GENOMIC DNA]</scope>
    <source>
        <strain evidence="2">AR-01</strain>
    </source>
</reference>
<proteinExistence type="predicted"/>
<keyword evidence="1" id="KW-0175">Coiled coil</keyword>
<evidence type="ECO:0000256" key="1">
    <source>
        <dbReference type="SAM" id="Coils"/>
    </source>
</evidence>
<feature type="coiled-coil region" evidence="1">
    <location>
        <begin position="261"/>
        <end position="295"/>
    </location>
</feature>
<feature type="non-terminal residue" evidence="2">
    <location>
        <position position="1"/>
    </location>
</feature>
<keyword evidence="3" id="KW-1185">Reference proteome</keyword>
<gene>
    <name evidence="2" type="ORF">HAX54_006477</name>
</gene>
<organism evidence="2 3">
    <name type="scientific">Datura stramonium</name>
    <name type="common">Jimsonweed</name>
    <name type="synonym">Common thornapple</name>
    <dbReference type="NCBI Taxonomy" id="4076"/>
    <lineage>
        <taxon>Eukaryota</taxon>
        <taxon>Viridiplantae</taxon>
        <taxon>Streptophyta</taxon>
        <taxon>Embryophyta</taxon>
        <taxon>Tracheophyta</taxon>
        <taxon>Spermatophyta</taxon>
        <taxon>Magnoliopsida</taxon>
        <taxon>eudicotyledons</taxon>
        <taxon>Gunneridae</taxon>
        <taxon>Pentapetalae</taxon>
        <taxon>asterids</taxon>
        <taxon>lamiids</taxon>
        <taxon>Solanales</taxon>
        <taxon>Solanaceae</taxon>
        <taxon>Solanoideae</taxon>
        <taxon>Datureae</taxon>
        <taxon>Datura</taxon>
    </lineage>
</organism>
<name>A0ABS8WYR5_DATST</name>
<accession>A0ABS8WYR5</accession>
<evidence type="ECO:0000313" key="2">
    <source>
        <dbReference type="EMBL" id="MCE3216427.1"/>
    </source>
</evidence>
<feature type="non-terminal residue" evidence="2">
    <location>
        <position position="337"/>
    </location>
</feature>
<evidence type="ECO:0000313" key="3">
    <source>
        <dbReference type="Proteomes" id="UP000823775"/>
    </source>
</evidence>
<protein>
    <submittedName>
        <fullName evidence="2">Uncharacterized protein</fullName>
    </submittedName>
</protein>
<dbReference type="EMBL" id="JACEIK010013254">
    <property type="protein sequence ID" value="MCE3216427.1"/>
    <property type="molecule type" value="Genomic_DNA"/>
</dbReference>
<sequence length="337" mass="37535">TFMMPFTPRFSPMIEIQMSIAILGGVVPRKNTVLTSVGELSISLWDLYIFGGLPIGGSLYEEVILEATELTVMLSEKCKGKGHQLLIKAPTEQVYDQDYHGGKGSFLLSVADHVSKKRLSQGESNSSREDHCWKNVRTHSDRSGDADLVMVEIHDSVDSPSRTLTILIKESPSIVKTKKEAASVPRNRMRARLSSDLQKHPTAAMSMFDEKKEVQVILDKIDGKDVDVSPLMKLLKSFFELAAISDQARSALHDKDTEAARKELSITAGEVKEKIEKLHRKEKDLEVLLEDTKKEVEEAKLGVSTAEIFFDACNDADLLNSDDLTDLEQKKECLEAT</sequence>